<evidence type="ECO:0000256" key="1">
    <source>
        <dbReference type="ARBA" id="ARBA00000085"/>
    </source>
</evidence>
<evidence type="ECO:0000256" key="5">
    <source>
        <dbReference type="ARBA" id="ARBA00022741"/>
    </source>
</evidence>
<name>A0A4R6GXY1_9BACT</name>
<dbReference type="Gene3D" id="3.30.565.10">
    <property type="entry name" value="Histidine kinase-like ATPase, C-terminal domain"/>
    <property type="match status" value="1"/>
</dbReference>
<dbReference type="InterPro" id="IPR005467">
    <property type="entry name" value="His_kinase_dom"/>
</dbReference>
<comment type="caution">
    <text evidence="11">The sequence shown here is derived from an EMBL/GenBank/DDBJ whole genome shotgun (WGS) entry which is preliminary data.</text>
</comment>
<evidence type="ECO:0000256" key="3">
    <source>
        <dbReference type="ARBA" id="ARBA00022553"/>
    </source>
</evidence>
<keyword evidence="9" id="KW-1133">Transmembrane helix</keyword>
<comment type="catalytic activity">
    <reaction evidence="1">
        <text>ATP + protein L-histidine = ADP + protein N-phospho-L-histidine.</text>
        <dbReference type="EC" id="2.7.13.3"/>
    </reaction>
</comment>
<dbReference type="Pfam" id="PF07730">
    <property type="entry name" value="HisKA_3"/>
    <property type="match status" value="1"/>
</dbReference>
<dbReference type="SMART" id="SM00387">
    <property type="entry name" value="HATPase_c"/>
    <property type="match status" value="1"/>
</dbReference>
<dbReference type="InterPro" id="IPR011712">
    <property type="entry name" value="Sig_transdc_His_kin_sub3_dim/P"/>
</dbReference>
<dbReference type="Pfam" id="PF02518">
    <property type="entry name" value="HATPase_c"/>
    <property type="match status" value="1"/>
</dbReference>
<protein>
    <recommendedName>
        <fullName evidence="2">histidine kinase</fullName>
        <ecNumber evidence="2">2.7.13.3</ecNumber>
    </recommendedName>
</protein>
<dbReference type="PANTHER" id="PTHR24421">
    <property type="entry name" value="NITRATE/NITRITE SENSOR PROTEIN NARX-RELATED"/>
    <property type="match status" value="1"/>
</dbReference>
<dbReference type="Gene3D" id="1.20.5.1930">
    <property type="match status" value="1"/>
</dbReference>
<evidence type="ECO:0000256" key="4">
    <source>
        <dbReference type="ARBA" id="ARBA00022679"/>
    </source>
</evidence>
<evidence type="ECO:0000256" key="7">
    <source>
        <dbReference type="ARBA" id="ARBA00022840"/>
    </source>
</evidence>
<dbReference type="RefSeq" id="WP_133465413.1">
    <property type="nucleotide sequence ID" value="NZ_SNWI01000006.1"/>
</dbReference>
<evidence type="ECO:0000256" key="9">
    <source>
        <dbReference type="SAM" id="Phobius"/>
    </source>
</evidence>
<organism evidence="11 12">
    <name type="scientific">Sunxiuqinia elliptica</name>
    <dbReference type="NCBI Taxonomy" id="655355"/>
    <lineage>
        <taxon>Bacteria</taxon>
        <taxon>Pseudomonadati</taxon>
        <taxon>Bacteroidota</taxon>
        <taxon>Bacteroidia</taxon>
        <taxon>Marinilabiliales</taxon>
        <taxon>Prolixibacteraceae</taxon>
        <taxon>Sunxiuqinia</taxon>
    </lineage>
</organism>
<keyword evidence="9" id="KW-0472">Membrane</keyword>
<dbReference type="GO" id="GO:0000155">
    <property type="term" value="F:phosphorelay sensor kinase activity"/>
    <property type="evidence" value="ECO:0007669"/>
    <property type="project" value="InterPro"/>
</dbReference>
<keyword evidence="6 11" id="KW-0418">Kinase</keyword>
<dbReference type="PROSITE" id="PS50109">
    <property type="entry name" value="HIS_KIN"/>
    <property type="match status" value="1"/>
</dbReference>
<keyword evidence="5" id="KW-0547">Nucleotide-binding</keyword>
<evidence type="ECO:0000313" key="12">
    <source>
        <dbReference type="Proteomes" id="UP000294848"/>
    </source>
</evidence>
<feature type="transmembrane region" description="Helical" evidence="9">
    <location>
        <begin position="67"/>
        <end position="86"/>
    </location>
</feature>
<keyword evidence="3" id="KW-0597">Phosphoprotein</keyword>
<dbReference type="SUPFAM" id="SSF55874">
    <property type="entry name" value="ATPase domain of HSP90 chaperone/DNA topoisomerase II/histidine kinase"/>
    <property type="match status" value="1"/>
</dbReference>
<evidence type="ECO:0000256" key="2">
    <source>
        <dbReference type="ARBA" id="ARBA00012438"/>
    </source>
</evidence>
<keyword evidence="8" id="KW-0902">Two-component regulatory system</keyword>
<keyword evidence="9" id="KW-0812">Transmembrane</keyword>
<evidence type="ECO:0000256" key="8">
    <source>
        <dbReference type="ARBA" id="ARBA00023012"/>
    </source>
</evidence>
<gene>
    <name evidence="11" type="ORF">DET52_10659</name>
</gene>
<dbReference type="GO" id="GO:0046983">
    <property type="term" value="F:protein dimerization activity"/>
    <property type="evidence" value="ECO:0007669"/>
    <property type="project" value="InterPro"/>
</dbReference>
<dbReference type="InterPro" id="IPR036890">
    <property type="entry name" value="HATPase_C_sf"/>
</dbReference>
<reference evidence="11 12" key="1">
    <citation type="submission" date="2019-03" db="EMBL/GenBank/DDBJ databases">
        <title>Freshwater and sediment microbial communities from various areas in North America, analyzing microbe dynamics in response to fracking.</title>
        <authorList>
            <person name="Lamendella R."/>
        </authorList>
    </citation>
    <scope>NUCLEOTIDE SEQUENCE [LARGE SCALE GENOMIC DNA]</scope>
    <source>
        <strain evidence="11 12">114D</strain>
    </source>
</reference>
<keyword evidence="7" id="KW-0067">ATP-binding</keyword>
<feature type="transmembrane region" description="Helical" evidence="9">
    <location>
        <begin position="6"/>
        <end position="24"/>
    </location>
</feature>
<accession>A0A4R6GXY1</accession>
<dbReference type="PANTHER" id="PTHR24421:SF10">
    <property type="entry name" value="NITRATE_NITRITE SENSOR PROTEIN NARQ"/>
    <property type="match status" value="1"/>
</dbReference>
<feature type="domain" description="Histidine kinase" evidence="10">
    <location>
        <begin position="121"/>
        <end position="318"/>
    </location>
</feature>
<proteinExistence type="predicted"/>
<feature type="transmembrane region" description="Helical" evidence="9">
    <location>
        <begin position="31"/>
        <end position="47"/>
    </location>
</feature>
<dbReference type="Proteomes" id="UP000294848">
    <property type="component" value="Unassembled WGS sequence"/>
</dbReference>
<dbReference type="GO" id="GO:0005524">
    <property type="term" value="F:ATP binding"/>
    <property type="evidence" value="ECO:0007669"/>
    <property type="project" value="UniProtKB-KW"/>
</dbReference>
<evidence type="ECO:0000259" key="10">
    <source>
        <dbReference type="PROSITE" id="PS50109"/>
    </source>
</evidence>
<dbReference type="EMBL" id="SNWI01000006">
    <property type="protein sequence ID" value="TDN99850.1"/>
    <property type="molecule type" value="Genomic_DNA"/>
</dbReference>
<dbReference type="OrthoDB" id="9760839at2"/>
<sequence>MVLQILLVITIILQFFAVGVAIKLTRVTKYNFSWILLTIGFIFMGIRRLVEFLPFISDFEPQDLGEVFVWFGVVISVSFAIGVFMIQRIFKYMKRVEDSRRLTEKMFLNAIIQTEEKERKRFAKDLHDGLGPLLSTVKMSVSSLAQLEHDKASQEIVANTEMVINEAIKSLKEISDNLSPHVLNNFGLLRALRNFTNKINATKAIRIQLKSNLADERFSNNIEVVLYRVVCELINNTIKHASAKNISIDLQHQEGALSIDYRDNGKGFNKEKLEELPMMGGMGFSNIYSRINSLKGDIQIESEPKKGTHVYIQVNTENE</sequence>
<dbReference type="GO" id="GO:0016020">
    <property type="term" value="C:membrane"/>
    <property type="evidence" value="ECO:0007669"/>
    <property type="project" value="InterPro"/>
</dbReference>
<evidence type="ECO:0000313" key="11">
    <source>
        <dbReference type="EMBL" id="TDN99850.1"/>
    </source>
</evidence>
<dbReference type="CDD" id="cd16917">
    <property type="entry name" value="HATPase_UhpB-NarQ-NarX-like"/>
    <property type="match status" value="1"/>
</dbReference>
<keyword evidence="4" id="KW-0808">Transferase</keyword>
<dbReference type="InterPro" id="IPR050482">
    <property type="entry name" value="Sensor_HK_TwoCompSys"/>
</dbReference>
<dbReference type="InterPro" id="IPR003594">
    <property type="entry name" value="HATPase_dom"/>
</dbReference>
<dbReference type="AlphaFoldDB" id="A0A4R6GXY1"/>
<evidence type="ECO:0000256" key="6">
    <source>
        <dbReference type="ARBA" id="ARBA00022777"/>
    </source>
</evidence>
<dbReference type="EC" id="2.7.13.3" evidence="2"/>